<dbReference type="EMBL" id="BQKI01000009">
    <property type="protein sequence ID" value="GJN01952.1"/>
    <property type="molecule type" value="Genomic_DNA"/>
</dbReference>
<dbReference type="AlphaFoldDB" id="A0AAV5CU18"/>
<organism evidence="1 2">
    <name type="scientific">Eleusine coracana subsp. coracana</name>
    <dbReference type="NCBI Taxonomy" id="191504"/>
    <lineage>
        <taxon>Eukaryota</taxon>
        <taxon>Viridiplantae</taxon>
        <taxon>Streptophyta</taxon>
        <taxon>Embryophyta</taxon>
        <taxon>Tracheophyta</taxon>
        <taxon>Spermatophyta</taxon>
        <taxon>Magnoliopsida</taxon>
        <taxon>Liliopsida</taxon>
        <taxon>Poales</taxon>
        <taxon>Poaceae</taxon>
        <taxon>PACMAD clade</taxon>
        <taxon>Chloridoideae</taxon>
        <taxon>Cynodonteae</taxon>
        <taxon>Eleusininae</taxon>
        <taxon>Eleusine</taxon>
    </lineage>
</organism>
<evidence type="ECO:0000313" key="2">
    <source>
        <dbReference type="Proteomes" id="UP001054889"/>
    </source>
</evidence>
<name>A0AAV5CU18_ELECO</name>
<comment type="caution">
    <text evidence="1">The sequence shown here is derived from an EMBL/GenBank/DDBJ whole genome shotgun (WGS) entry which is preliminary data.</text>
</comment>
<reference evidence="1" key="1">
    <citation type="journal article" date="2018" name="DNA Res.">
        <title>Multiple hybrid de novo genome assembly of finger millet, an orphan allotetraploid crop.</title>
        <authorList>
            <person name="Hatakeyama M."/>
            <person name="Aluri S."/>
            <person name="Balachadran M.T."/>
            <person name="Sivarajan S.R."/>
            <person name="Patrignani A."/>
            <person name="Gruter S."/>
            <person name="Poveda L."/>
            <person name="Shimizu-Inatsugi R."/>
            <person name="Baeten J."/>
            <person name="Francoijs K.J."/>
            <person name="Nataraja K.N."/>
            <person name="Reddy Y.A.N."/>
            <person name="Phadnis S."/>
            <person name="Ravikumar R.L."/>
            <person name="Schlapbach R."/>
            <person name="Sreeman S.M."/>
            <person name="Shimizu K.K."/>
        </authorList>
    </citation>
    <scope>NUCLEOTIDE SEQUENCE</scope>
</reference>
<evidence type="ECO:0008006" key="3">
    <source>
        <dbReference type="Google" id="ProtNLM"/>
    </source>
</evidence>
<sequence length="398" mass="44004">MLCLSQANTIPNRFFGLKSYLDSFRIPLLEQMRAEMSSNLESLSNHSSTMPIRSLIPRGKGVVKNSLHYSVTVARRRGACSPCIGDIIMLTDAMPRRPGELASSGRSYCLAHVKNVNARDKFSFEVRASKKIKDFDCYAFAVSLLSFIPYVRIWRCLDHDTAVKKNPALVKAIAGDAQISTTANALLICISFILIIQLNADHIQTTSKCRILTCAPTNTAISQVAARVMALRSQRPAAAAAAGGGGCVGDLLLFGNKERMPIRGDLAEIFLDTCAKRLKQSFSPATGWRHCLVSLEAFLGGPRTVMCQYNEAVQDRWQKDGTRLPELTLIRSRFNQIFQTLRSCFATIMAHVPKTRILEKNYKSIVSLTNMLQDFSKLLATAFAGNDVAVVAFTRDKK</sequence>
<proteinExistence type="predicted"/>
<dbReference type="Proteomes" id="UP001054889">
    <property type="component" value="Unassembled WGS sequence"/>
</dbReference>
<reference evidence="1" key="2">
    <citation type="submission" date="2021-12" db="EMBL/GenBank/DDBJ databases">
        <title>Resequencing data analysis of finger millet.</title>
        <authorList>
            <person name="Hatakeyama M."/>
            <person name="Aluri S."/>
            <person name="Balachadran M.T."/>
            <person name="Sivarajan S.R."/>
            <person name="Poveda L."/>
            <person name="Shimizu-Inatsugi R."/>
            <person name="Schlapbach R."/>
            <person name="Sreeman S.M."/>
            <person name="Shimizu K.K."/>
        </authorList>
    </citation>
    <scope>NUCLEOTIDE SEQUENCE</scope>
</reference>
<gene>
    <name evidence="1" type="primary">ga19257</name>
    <name evidence="1" type="ORF">PR202_ga19257</name>
</gene>
<protein>
    <recommendedName>
        <fullName evidence="3">DNA2/NAM7 helicase helicase domain-containing protein</fullName>
    </recommendedName>
</protein>
<accession>A0AAV5CU18</accession>
<keyword evidence="2" id="KW-1185">Reference proteome</keyword>
<evidence type="ECO:0000313" key="1">
    <source>
        <dbReference type="EMBL" id="GJN01952.1"/>
    </source>
</evidence>